<dbReference type="InterPro" id="IPR001304">
    <property type="entry name" value="C-type_lectin-like"/>
</dbReference>
<dbReference type="PROSITE" id="PS50041">
    <property type="entry name" value="C_TYPE_LECTIN_2"/>
    <property type="match status" value="1"/>
</dbReference>
<feature type="domain" description="C-type lectin" evidence="6">
    <location>
        <begin position="36"/>
        <end position="177"/>
    </location>
</feature>
<feature type="domain" description="SEA" evidence="5">
    <location>
        <begin position="196"/>
        <end position="307"/>
    </location>
</feature>
<dbReference type="InterPro" id="IPR000859">
    <property type="entry name" value="CUB_dom"/>
</dbReference>
<dbReference type="PROSITE" id="PS50024">
    <property type="entry name" value="SEA"/>
    <property type="match status" value="1"/>
</dbReference>
<name>A0ABM0LXK8_SACKO</name>
<organism evidence="7 8">
    <name type="scientific">Saccoglossus kowalevskii</name>
    <name type="common">Acorn worm</name>
    <dbReference type="NCBI Taxonomy" id="10224"/>
    <lineage>
        <taxon>Eukaryota</taxon>
        <taxon>Metazoa</taxon>
        <taxon>Hemichordata</taxon>
        <taxon>Enteropneusta</taxon>
        <taxon>Harrimaniidae</taxon>
        <taxon>Saccoglossus</taxon>
    </lineage>
</organism>
<keyword evidence="3" id="KW-0732">Signal</keyword>
<dbReference type="PROSITE" id="PS01180">
    <property type="entry name" value="CUB"/>
    <property type="match status" value="1"/>
</dbReference>
<proteinExistence type="predicted"/>
<reference evidence="8" key="1">
    <citation type="submission" date="2025-08" db="UniProtKB">
        <authorList>
            <consortium name="RefSeq"/>
        </authorList>
    </citation>
    <scope>IDENTIFICATION</scope>
    <source>
        <tissue evidence="8">Testes</tissue>
    </source>
</reference>
<dbReference type="RefSeq" id="XP_006812499.1">
    <property type="nucleotide sequence ID" value="XM_006812436.1"/>
</dbReference>
<evidence type="ECO:0000259" key="6">
    <source>
        <dbReference type="PROSITE" id="PS50041"/>
    </source>
</evidence>
<keyword evidence="7" id="KW-1185">Reference proteome</keyword>
<sequence length="590" mass="64477">MGYIVALMTIAMVCTTVRTDDLLETNAAGDEACDPTTNVCFKFFHESREEWSVARDICDDDGGQLLVIDSFPLHKKIRQYINSHPSIKSPVGNGYWTGANDIEVEGLFELSDCTPLTYRDGWHSEKRGRKRITQPSNTVKQDINGQDCVQIWERPPKSPVWKFDDDYCWKRKSFICEYAAPQCDSGFYAHQGECKPTTSYFVTFTFTAVNGEVVTFSDVYVDPSSEEFQTLTGLIIIWMKSVLESADLYGVEVLGFYPGSIGVDTVINFDQTTTTTITNVQETLTASAATGPLAIVLSTIVVTDERVPWRVDGRCGSIFRGTNGVSPAECDPYSTTPCCSSSRLCGISPDHCDCDGCIDYRDVYGVTAAPIITTTTPTPIPTTESDGSSQAWREDTQCGHGFPAPNGANPSECNPHGIYPCCSPHSWCGISSAHCTCGSCIDYREVYGVTDSIVDACTGPPKVLTVPADGELVLSSPNYPIFYPLYANCQWVVSAEDPTREIEITIVDADISECCDYAKIGNGQSIGSGLIALVTKDNIGVVYSGGSTIWVHLQSSGVHGQGAGFQLKFSDAEHRMGKFVDRILAMYDHY</sequence>
<dbReference type="SMART" id="SM00034">
    <property type="entry name" value="CLECT"/>
    <property type="match status" value="1"/>
</dbReference>
<keyword evidence="1" id="KW-1015">Disulfide bond</keyword>
<evidence type="ECO:0000256" key="2">
    <source>
        <dbReference type="PROSITE-ProRule" id="PRU00059"/>
    </source>
</evidence>
<feature type="domain" description="CUB" evidence="4">
    <location>
        <begin position="457"/>
        <end position="572"/>
    </location>
</feature>
<dbReference type="CDD" id="cd00037">
    <property type="entry name" value="CLECT"/>
    <property type="match status" value="1"/>
</dbReference>
<dbReference type="InterPro" id="IPR016186">
    <property type="entry name" value="C-type_lectin-like/link_sf"/>
</dbReference>
<dbReference type="Pfam" id="PF00431">
    <property type="entry name" value="CUB"/>
    <property type="match status" value="1"/>
</dbReference>
<dbReference type="SUPFAM" id="SSF56436">
    <property type="entry name" value="C-type lectin-like"/>
    <property type="match status" value="1"/>
</dbReference>
<evidence type="ECO:0000313" key="8">
    <source>
        <dbReference type="RefSeq" id="XP_006812499.1"/>
    </source>
</evidence>
<dbReference type="InterPro" id="IPR016187">
    <property type="entry name" value="CTDL_fold"/>
</dbReference>
<dbReference type="PANTHER" id="PTHR22801">
    <property type="entry name" value="LITHOSTATHINE"/>
    <property type="match status" value="1"/>
</dbReference>
<comment type="caution">
    <text evidence="2">Lacks conserved residue(s) required for the propagation of feature annotation.</text>
</comment>
<evidence type="ECO:0000313" key="7">
    <source>
        <dbReference type="Proteomes" id="UP000694865"/>
    </source>
</evidence>
<dbReference type="SMART" id="SM00042">
    <property type="entry name" value="CUB"/>
    <property type="match status" value="1"/>
</dbReference>
<dbReference type="PANTHER" id="PTHR22801:SF63">
    <property type="entry name" value="C-TYPE LECTIN DOMAIN-CONTAINING PROTEIN"/>
    <property type="match status" value="1"/>
</dbReference>
<evidence type="ECO:0000256" key="1">
    <source>
        <dbReference type="ARBA" id="ARBA00023157"/>
    </source>
</evidence>
<dbReference type="InterPro" id="IPR050801">
    <property type="entry name" value="Ca-Dep_Lectins_ImmuneDev"/>
</dbReference>
<dbReference type="Gene3D" id="3.10.100.10">
    <property type="entry name" value="Mannose-Binding Protein A, subunit A"/>
    <property type="match status" value="1"/>
</dbReference>
<gene>
    <name evidence="8" type="primary">LOC100373701</name>
</gene>
<evidence type="ECO:0000259" key="4">
    <source>
        <dbReference type="PROSITE" id="PS01180"/>
    </source>
</evidence>
<evidence type="ECO:0000256" key="3">
    <source>
        <dbReference type="SAM" id="SignalP"/>
    </source>
</evidence>
<dbReference type="InterPro" id="IPR000082">
    <property type="entry name" value="SEA_dom"/>
</dbReference>
<protein>
    <submittedName>
        <fullName evidence="8">Uncharacterized protein LOC100373701</fullName>
    </submittedName>
</protein>
<dbReference type="SUPFAM" id="SSF49854">
    <property type="entry name" value="Spermadhesin, CUB domain"/>
    <property type="match status" value="1"/>
</dbReference>
<accession>A0ABM0LXK8</accession>
<evidence type="ECO:0000259" key="5">
    <source>
        <dbReference type="PROSITE" id="PS50024"/>
    </source>
</evidence>
<dbReference type="CDD" id="cd00041">
    <property type="entry name" value="CUB"/>
    <property type="match status" value="1"/>
</dbReference>
<feature type="signal peptide" evidence="3">
    <location>
        <begin position="1"/>
        <end position="19"/>
    </location>
</feature>
<dbReference type="GeneID" id="100373701"/>
<dbReference type="Proteomes" id="UP000694865">
    <property type="component" value="Unplaced"/>
</dbReference>
<dbReference type="InterPro" id="IPR035914">
    <property type="entry name" value="Sperma_CUB_dom_sf"/>
</dbReference>
<dbReference type="Gene3D" id="2.60.120.290">
    <property type="entry name" value="Spermadhesin, CUB domain"/>
    <property type="match status" value="1"/>
</dbReference>
<feature type="chain" id="PRO_5045704796" evidence="3">
    <location>
        <begin position="20"/>
        <end position="590"/>
    </location>
</feature>
<dbReference type="Pfam" id="PF00059">
    <property type="entry name" value="Lectin_C"/>
    <property type="match status" value="1"/>
</dbReference>